<evidence type="ECO:0000313" key="4">
    <source>
        <dbReference type="EMBL" id="MUH71647.1"/>
    </source>
</evidence>
<keyword evidence="5" id="KW-1185">Reference proteome</keyword>
<feature type="domain" description="HPt" evidence="3">
    <location>
        <begin position="24"/>
        <end position="118"/>
    </location>
</feature>
<dbReference type="InterPro" id="IPR008207">
    <property type="entry name" value="Sig_transdc_His_kin_Hpt_dom"/>
</dbReference>
<keyword evidence="2" id="KW-0597">Phosphoprotein</keyword>
<feature type="modified residue" description="Phosphohistidine" evidence="2">
    <location>
        <position position="63"/>
    </location>
</feature>
<organism evidence="4 5">
    <name type="scientific">Psychrosphaera haliotis</name>
    <dbReference type="NCBI Taxonomy" id="555083"/>
    <lineage>
        <taxon>Bacteria</taxon>
        <taxon>Pseudomonadati</taxon>
        <taxon>Pseudomonadota</taxon>
        <taxon>Gammaproteobacteria</taxon>
        <taxon>Alteromonadales</taxon>
        <taxon>Pseudoalteromonadaceae</taxon>
        <taxon>Psychrosphaera</taxon>
    </lineage>
</organism>
<dbReference type="Pfam" id="PF01627">
    <property type="entry name" value="Hpt"/>
    <property type="match status" value="1"/>
</dbReference>
<dbReference type="PROSITE" id="PS50894">
    <property type="entry name" value="HPT"/>
    <property type="match status" value="1"/>
</dbReference>
<dbReference type="RefSeq" id="WP_155694538.1">
    <property type="nucleotide sequence ID" value="NZ_WOCD01000001.1"/>
</dbReference>
<reference evidence="4 5" key="1">
    <citation type="submission" date="2019-11" db="EMBL/GenBank/DDBJ databases">
        <title>P. haliotis isolates from Z. marina roots.</title>
        <authorList>
            <person name="Cohen M."/>
            <person name="Jospin G."/>
            <person name="Eisen J.A."/>
            <person name="Coil D.A."/>
        </authorList>
    </citation>
    <scope>NUCLEOTIDE SEQUENCE [LARGE SCALE GENOMIC DNA]</scope>
    <source>
        <strain evidence="4 5">UCD-MCMsp1aY</strain>
    </source>
</reference>
<evidence type="ECO:0000259" key="3">
    <source>
        <dbReference type="PROSITE" id="PS50894"/>
    </source>
</evidence>
<evidence type="ECO:0000256" key="1">
    <source>
        <dbReference type="ARBA" id="ARBA00023012"/>
    </source>
</evidence>
<dbReference type="SMART" id="SM00073">
    <property type="entry name" value="HPT"/>
    <property type="match status" value="1"/>
</dbReference>
<comment type="caution">
    <text evidence="4">The sequence shown here is derived from an EMBL/GenBank/DDBJ whole genome shotgun (WGS) entry which is preliminary data.</text>
</comment>
<keyword evidence="1" id="KW-0902">Two-component regulatory system</keyword>
<dbReference type="OrthoDB" id="9131849at2"/>
<dbReference type="SUPFAM" id="SSF47226">
    <property type="entry name" value="Histidine-containing phosphotransfer domain, HPT domain"/>
    <property type="match status" value="1"/>
</dbReference>
<sequence>MTIAALQSIDGLDLKTGLTNCMDDEQLYKDVISMFVIQLDQDIPMVRQFYNTQDWIGLGKACHGIKGAAASVGAHIVQDASAELEKAGKENNGDVINSQFEQYIVLLESFKAQISAAI</sequence>
<gene>
    <name evidence="4" type="ORF">GNP35_03510</name>
</gene>
<dbReference type="AlphaFoldDB" id="A0A6N8F989"/>
<protein>
    <recommendedName>
        <fullName evidence="3">HPt domain-containing protein</fullName>
    </recommendedName>
</protein>
<accession>A0A6N8F989</accession>
<dbReference type="InterPro" id="IPR036641">
    <property type="entry name" value="HPT_dom_sf"/>
</dbReference>
<proteinExistence type="predicted"/>
<evidence type="ECO:0000256" key="2">
    <source>
        <dbReference type="PROSITE-ProRule" id="PRU00110"/>
    </source>
</evidence>
<dbReference type="Gene3D" id="1.20.120.160">
    <property type="entry name" value="HPT domain"/>
    <property type="match status" value="1"/>
</dbReference>
<dbReference type="GO" id="GO:0004672">
    <property type="term" value="F:protein kinase activity"/>
    <property type="evidence" value="ECO:0007669"/>
    <property type="project" value="UniProtKB-ARBA"/>
</dbReference>
<dbReference type="Proteomes" id="UP000439994">
    <property type="component" value="Unassembled WGS sequence"/>
</dbReference>
<dbReference type="GO" id="GO:0000160">
    <property type="term" value="P:phosphorelay signal transduction system"/>
    <property type="evidence" value="ECO:0007669"/>
    <property type="project" value="UniProtKB-KW"/>
</dbReference>
<dbReference type="EMBL" id="WOCD01000001">
    <property type="protein sequence ID" value="MUH71647.1"/>
    <property type="molecule type" value="Genomic_DNA"/>
</dbReference>
<evidence type="ECO:0000313" key="5">
    <source>
        <dbReference type="Proteomes" id="UP000439994"/>
    </source>
</evidence>
<name>A0A6N8F989_9GAMM</name>